<dbReference type="InterPro" id="IPR055135">
    <property type="entry name" value="PRMT_dom"/>
</dbReference>
<protein>
    <recommendedName>
        <fullName evidence="1">type I protein arginine methyltransferase</fullName>
        <ecNumber evidence="1">2.1.1.319</ecNumber>
    </recommendedName>
</protein>
<evidence type="ECO:0000256" key="5">
    <source>
        <dbReference type="ARBA" id="ARBA00049303"/>
    </source>
</evidence>
<evidence type="ECO:0000256" key="1">
    <source>
        <dbReference type="ARBA" id="ARBA00011925"/>
    </source>
</evidence>
<keyword evidence="9" id="KW-1185">Reference proteome</keyword>
<proteinExistence type="predicted"/>
<dbReference type="CDD" id="cd02440">
    <property type="entry name" value="AdoMet_MTases"/>
    <property type="match status" value="1"/>
</dbReference>
<dbReference type="AlphaFoldDB" id="A0A016V0H5"/>
<comment type="caution">
    <text evidence="8">The sequence shown here is derived from an EMBL/GenBank/DDBJ whole genome shotgun (WGS) entry which is preliminary data.</text>
</comment>
<keyword evidence="2 6" id="KW-0489">Methyltransferase</keyword>
<evidence type="ECO:0000313" key="9">
    <source>
        <dbReference type="Proteomes" id="UP000024635"/>
    </source>
</evidence>
<dbReference type="OrthoDB" id="7848332at2759"/>
<evidence type="ECO:0000256" key="4">
    <source>
        <dbReference type="ARBA" id="ARBA00022691"/>
    </source>
</evidence>
<dbReference type="GO" id="GO:0005634">
    <property type="term" value="C:nucleus"/>
    <property type="evidence" value="ECO:0007669"/>
    <property type="project" value="TreeGrafter"/>
</dbReference>
<dbReference type="FunFam" id="2.70.160.11:FF:000001">
    <property type="entry name" value="Blast:Protein arginine N-methyltransferase 1"/>
    <property type="match status" value="1"/>
</dbReference>
<dbReference type="EMBL" id="JARK01001356">
    <property type="protein sequence ID" value="EYC20940.1"/>
    <property type="molecule type" value="Genomic_DNA"/>
</dbReference>
<dbReference type="STRING" id="53326.A0A016V0H5"/>
<dbReference type="InterPro" id="IPR025799">
    <property type="entry name" value="Arg_MeTrfase"/>
</dbReference>
<dbReference type="PROSITE" id="PS51678">
    <property type="entry name" value="SAM_MT_PRMT"/>
    <property type="match status" value="1"/>
</dbReference>
<dbReference type="GO" id="GO:0042054">
    <property type="term" value="F:histone methyltransferase activity"/>
    <property type="evidence" value="ECO:0007669"/>
    <property type="project" value="TreeGrafter"/>
</dbReference>
<dbReference type="Gene3D" id="3.40.50.150">
    <property type="entry name" value="Vaccinia Virus protein VP39"/>
    <property type="match status" value="1"/>
</dbReference>
<evidence type="ECO:0000256" key="2">
    <source>
        <dbReference type="ARBA" id="ARBA00022603"/>
    </source>
</evidence>
<dbReference type="PANTHER" id="PTHR11006:SF124">
    <property type="entry name" value="ARGININE METHYLTRANSFERASE 1-RELATED"/>
    <property type="match status" value="1"/>
</dbReference>
<keyword evidence="4 6" id="KW-0949">S-adenosyl-L-methionine</keyword>
<dbReference type="GO" id="GO:0035241">
    <property type="term" value="F:protein-arginine omega-N monomethyltransferase activity"/>
    <property type="evidence" value="ECO:0007669"/>
    <property type="project" value="TreeGrafter"/>
</dbReference>
<dbReference type="Gene3D" id="2.70.160.11">
    <property type="entry name" value="Hnrnp arginine n-methyltransferase1"/>
    <property type="match status" value="1"/>
</dbReference>
<dbReference type="GO" id="GO:0035242">
    <property type="term" value="F:protein-arginine omega-N asymmetric methyltransferase activity"/>
    <property type="evidence" value="ECO:0007669"/>
    <property type="project" value="UniProtKB-EC"/>
</dbReference>
<dbReference type="SUPFAM" id="SSF53335">
    <property type="entry name" value="S-adenosyl-L-methionine-dependent methyltransferases"/>
    <property type="match status" value="1"/>
</dbReference>
<dbReference type="Proteomes" id="UP000024635">
    <property type="component" value="Unassembled WGS sequence"/>
</dbReference>
<accession>A0A016V0H5</accession>
<keyword evidence="3 6" id="KW-0808">Transferase</keyword>
<dbReference type="FunFam" id="3.40.50.150:FF:000003">
    <property type="entry name" value="Blast:Protein arginine N-methyltransferase 1"/>
    <property type="match status" value="1"/>
</dbReference>
<evidence type="ECO:0000256" key="3">
    <source>
        <dbReference type="ARBA" id="ARBA00022679"/>
    </source>
</evidence>
<dbReference type="Pfam" id="PF06325">
    <property type="entry name" value="PrmA"/>
    <property type="match status" value="1"/>
</dbReference>
<name>A0A016V0H5_9BILA</name>
<evidence type="ECO:0000259" key="7">
    <source>
        <dbReference type="Pfam" id="PF22528"/>
    </source>
</evidence>
<feature type="domain" description="Protein arginine N-methyltransferase" evidence="7">
    <location>
        <begin position="241"/>
        <end position="403"/>
    </location>
</feature>
<dbReference type="GO" id="GO:0032259">
    <property type="term" value="P:methylation"/>
    <property type="evidence" value="ECO:0007669"/>
    <property type="project" value="UniProtKB-KW"/>
</dbReference>
<dbReference type="PANTHER" id="PTHR11006">
    <property type="entry name" value="PROTEIN ARGININE N-METHYLTRANSFERASE"/>
    <property type="match status" value="1"/>
</dbReference>
<evidence type="ECO:0000256" key="6">
    <source>
        <dbReference type="PROSITE-ProRule" id="PRU01015"/>
    </source>
</evidence>
<gene>
    <name evidence="8" type="primary">Acey_s0020.g142</name>
    <name evidence="8" type="synonym">Acey-prmt-1</name>
    <name evidence="8" type="ORF">Y032_0020g142</name>
</gene>
<dbReference type="EC" id="2.1.1.319" evidence="1"/>
<comment type="catalytic activity">
    <reaction evidence="5">
        <text>L-arginyl-[protein] + S-adenosyl-L-methionine = N(omega)-methyl-L-arginyl-[protein] + S-adenosyl-L-homocysteine + H(+)</text>
        <dbReference type="Rhea" id="RHEA:48100"/>
        <dbReference type="Rhea" id="RHEA-COMP:10532"/>
        <dbReference type="Rhea" id="RHEA-COMP:11990"/>
        <dbReference type="ChEBI" id="CHEBI:15378"/>
        <dbReference type="ChEBI" id="CHEBI:29965"/>
        <dbReference type="ChEBI" id="CHEBI:57856"/>
        <dbReference type="ChEBI" id="CHEBI:59789"/>
        <dbReference type="ChEBI" id="CHEBI:65280"/>
    </reaction>
    <physiologicalReaction direction="left-to-right" evidence="5">
        <dbReference type="Rhea" id="RHEA:48101"/>
    </physiologicalReaction>
</comment>
<evidence type="ECO:0000313" key="8">
    <source>
        <dbReference type="EMBL" id="EYC20940.1"/>
    </source>
</evidence>
<organism evidence="8 9">
    <name type="scientific">Ancylostoma ceylanicum</name>
    <dbReference type="NCBI Taxonomy" id="53326"/>
    <lineage>
        <taxon>Eukaryota</taxon>
        <taxon>Metazoa</taxon>
        <taxon>Ecdysozoa</taxon>
        <taxon>Nematoda</taxon>
        <taxon>Chromadorea</taxon>
        <taxon>Rhabditida</taxon>
        <taxon>Rhabditina</taxon>
        <taxon>Rhabditomorpha</taxon>
        <taxon>Strongyloidea</taxon>
        <taxon>Ancylostomatidae</taxon>
        <taxon>Ancylostomatinae</taxon>
        <taxon>Ancylostoma</taxon>
    </lineage>
</organism>
<reference evidence="9" key="1">
    <citation type="journal article" date="2015" name="Nat. Genet.">
        <title>The genome and transcriptome of the zoonotic hookworm Ancylostoma ceylanicum identify infection-specific gene families.</title>
        <authorList>
            <person name="Schwarz E.M."/>
            <person name="Hu Y."/>
            <person name="Antoshechkin I."/>
            <person name="Miller M.M."/>
            <person name="Sternberg P.W."/>
            <person name="Aroian R.V."/>
        </authorList>
    </citation>
    <scope>NUCLEOTIDE SEQUENCE</scope>
    <source>
        <strain evidence="9">HY135</strain>
    </source>
</reference>
<dbReference type="InterPro" id="IPR029063">
    <property type="entry name" value="SAM-dependent_MTases_sf"/>
</dbReference>
<sequence>MLLQLGVDEALEDLRRSIGYYDDFDAVPWISGELWIFAGRKWRCQGFPRRRTRQTAQDTGSQTIEAEMAESTPAAASAASGDARPVAPAEMTSKDYYFDSYAHFGIHEEMLKDEVRTVTYRNSIYHNKHLFKDKIVMDVGSGTGILSMFAARAGAKKVYAMEFSNMALQSRQIIKDNNLEDVITVIQAKVEDVTELPDGCEKVDVIVSEWMGYCLFYESMLNTVIFARDKWLKEGGLIFPDKAKLFLCAIEDRQYKEDKIHWWDNVYGFNMSAIRKVAITEPLVDVVDNAQVVTNNYCLKEIDLYTVKVEDLTWTSDFQLRCARNDYVQALVTFFTVEFSKCHKRTGFSTGPDVQYTHWKQTVFYLMDALTVKKGEEITGSFSVTPNARNERDLDFKIKVDFRGDVCELNEENIYTMH</sequence>
<dbReference type="Pfam" id="PF22528">
    <property type="entry name" value="PRMT_C"/>
    <property type="match status" value="1"/>
</dbReference>